<keyword evidence="2" id="KW-0732">Signal</keyword>
<dbReference type="InterPro" id="IPR040911">
    <property type="entry name" value="Exostosin_GT47"/>
</dbReference>
<feature type="domain" description="Exostosin GT47" evidence="3">
    <location>
        <begin position="143"/>
        <end position="499"/>
    </location>
</feature>
<feature type="chain" id="PRO_5005186830" description="Exostosin GT47 domain-containing protein" evidence="2">
    <location>
        <begin position="21"/>
        <end position="608"/>
    </location>
</feature>
<dbReference type="EMBL" id="CDMY01000013">
    <property type="protein sequence ID" value="CEL91694.1"/>
    <property type="molecule type" value="Genomic_DNA"/>
</dbReference>
<dbReference type="Proteomes" id="UP000041254">
    <property type="component" value="Unassembled WGS sequence"/>
</dbReference>
<evidence type="ECO:0000313" key="5">
    <source>
        <dbReference type="Proteomes" id="UP000041254"/>
    </source>
</evidence>
<keyword evidence="5" id="KW-1185">Reference proteome</keyword>
<accession>A0A0G4E8D2</accession>
<evidence type="ECO:0000256" key="1">
    <source>
        <dbReference type="ARBA" id="ARBA00010271"/>
    </source>
</evidence>
<dbReference type="VEuPathDB" id="CryptoDB:Vbra_10846"/>
<dbReference type="PANTHER" id="PTHR11062">
    <property type="entry name" value="EXOSTOSIN HEPARAN SULFATE GLYCOSYLTRANSFERASE -RELATED"/>
    <property type="match status" value="1"/>
</dbReference>
<dbReference type="AlphaFoldDB" id="A0A0G4E8D2"/>
<name>A0A0G4E8D2_VITBC</name>
<dbReference type="InterPro" id="IPR004263">
    <property type="entry name" value="Exostosin"/>
</dbReference>
<organism evidence="4 5">
    <name type="scientific">Vitrella brassicaformis (strain CCMP3155)</name>
    <dbReference type="NCBI Taxonomy" id="1169540"/>
    <lineage>
        <taxon>Eukaryota</taxon>
        <taxon>Sar</taxon>
        <taxon>Alveolata</taxon>
        <taxon>Colpodellida</taxon>
        <taxon>Vitrellaceae</taxon>
        <taxon>Vitrella</taxon>
    </lineage>
</organism>
<dbReference type="Pfam" id="PF03016">
    <property type="entry name" value="Exostosin_GT47"/>
    <property type="match status" value="1"/>
</dbReference>
<protein>
    <recommendedName>
        <fullName evidence="3">Exostosin GT47 domain-containing protein</fullName>
    </recommendedName>
</protein>
<sequence>MSPVVNVLQFLYLLLDCTLAAHLLTSLRKPPPPAFSAIERLCEAENIRVHIYPLPWDLVATAFNANLTGLSSVGEFLTRERVFGLPLPLQPFSAATAAAARSVLKAAKDGELVALSAPVELGKSAALLSLQPNESSASLVLRDTRQFSLGRIFHRRLMELPPKCVADTAEDGTLFFIPYYREWYHNLMPAYHRGQLTATTATTTILNDLFGQISNIFRSTVQLPPLISSPCTPAENELADLFSKEPFRHTFNRHAGADHFMICPRTAKSTGDICHRFKFPTITYEDPFTSRRRENEKRVSQDDPWGNVIKLAKENGDISVPHPSWVHREGSGHITALASQHSNVQQNDSRPLLAVYAGSLMEDRTSFFLASVIGLRKVFQEACHSVTRDDPPFFRWQTASGALELTYRSDQRCLVYGFQRSELQVGVLGSFFLSEQQSAEVAFLYGRSVFCLQPPGDMPTRKGILDSILLGCIPVLFARSQYDYWHPFLNLTEASILIDLPIPSPSALCNAAHSLSFPVPFVSTTCAREKLRLRQAGERILAELEMVPEATIRAKQAYGRRIGQYIQYSVGDGKGQGDRDEDALYVALRALARERDRGVEALKRHAMV</sequence>
<dbReference type="OrthoDB" id="441866at2759"/>
<reference evidence="4 5" key="1">
    <citation type="submission" date="2014-11" db="EMBL/GenBank/DDBJ databases">
        <authorList>
            <person name="Zhu J."/>
            <person name="Qi W."/>
            <person name="Song R."/>
        </authorList>
    </citation>
    <scope>NUCLEOTIDE SEQUENCE [LARGE SCALE GENOMIC DNA]</scope>
</reference>
<feature type="signal peptide" evidence="2">
    <location>
        <begin position="1"/>
        <end position="20"/>
    </location>
</feature>
<gene>
    <name evidence="4" type="ORF">Vbra_10846</name>
</gene>
<dbReference type="GO" id="GO:0016757">
    <property type="term" value="F:glycosyltransferase activity"/>
    <property type="evidence" value="ECO:0007669"/>
    <property type="project" value="InterPro"/>
</dbReference>
<proteinExistence type="inferred from homology"/>
<evidence type="ECO:0000259" key="3">
    <source>
        <dbReference type="Pfam" id="PF03016"/>
    </source>
</evidence>
<dbReference type="InParanoid" id="A0A0G4E8D2"/>
<evidence type="ECO:0000256" key="2">
    <source>
        <dbReference type="SAM" id="SignalP"/>
    </source>
</evidence>
<evidence type="ECO:0000313" key="4">
    <source>
        <dbReference type="EMBL" id="CEL91694.1"/>
    </source>
</evidence>
<comment type="similarity">
    <text evidence="1">Belongs to the glycosyltransferase 47 family.</text>
</comment>
<dbReference type="STRING" id="1169540.A0A0G4E8D2"/>
<dbReference type="PANTHER" id="PTHR11062:SF117">
    <property type="entry name" value="XYLOGLUCAN-SPECIFIC GALACTURONOSYLTRANSFERASE 1"/>
    <property type="match status" value="1"/>
</dbReference>